<dbReference type="Proteomes" id="UP000178121">
    <property type="component" value="Unassembled WGS sequence"/>
</dbReference>
<evidence type="ECO:0000313" key="11">
    <source>
        <dbReference type="Proteomes" id="UP000178121"/>
    </source>
</evidence>
<evidence type="ECO:0000256" key="3">
    <source>
        <dbReference type="ARBA" id="ARBA00022727"/>
    </source>
</evidence>
<evidence type="ECO:0000256" key="8">
    <source>
        <dbReference type="HAMAP-Rule" id="MF_00165"/>
    </source>
</evidence>
<keyword evidence="2 8" id="KW-0808">Transferase</keyword>
<dbReference type="AlphaFoldDB" id="A0A1G2M9K1"/>
<evidence type="ECO:0000256" key="1">
    <source>
        <dbReference type="ARBA" id="ARBA00009776"/>
    </source>
</evidence>
<evidence type="ECO:0000256" key="7">
    <source>
        <dbReference type="ARBA" id="ARBA00048743"/>
    </source>
</evidence>
<dbReference type="PANTHER" id="PTHR10344">
    <property type="entry name" value="THYMIDYLATE KINASE"/>
    <property type="match status" value="1"/>
</dbReference>
<dbReference type="HAMAP" id="MF_00165">
    <property type="entry name" value="Thymidylate_kinase"/>
    <property type="match status" value="1"/>
</dbReference>
<gene>
    <name evidence="8" type="primary">tmk</name>
    <name evidence="10" type="ORF">A2849_00715</name>
</gene>
<evidence type="ECO:0000256" key="2">
    <source>
        <dbReference type="ARBA" id="ARBA00022679"/>
    </source>
</evidence>
<dbReference type="GO" id="GO:0006235">
    <property type="term" value="P:dTTP biosynthetic process"/>
    <property type="evidence" value="ECO:0007669"/>
    <property type="project" value="UniProtKB-UniRule"/>
</dbReference>
<dbReference type="GO" id="GO:0006233">
    <property type="term" value="P:dTDP biosynthetic process"/>
    <property type="evidence" value="ECO:0007669"/>
    <property type="project" value="InterPro"/>
</dbReference>
<comment type="catalytic activity">
    <reaction evidence="7 8">
        <text>dTMP + ATP = dTDP + ADP</text>
        <dbReference type="Rhea" id="RHEA:13517"/>
        <dbReference type="ChEBI" id="CHEBI:30616"/>
        <dbReference type="ChEBI" id="CHEBI:58369"/>
        <dbReference type="ChEBI" id="CHEBI:63528"/>
        <dbReference type="ChEBI" id="CHEBI:456216"/>
        <dbReference type="EC" id="2.7.4.9"/>
    </reaction>
</comment>
<keyword evidence="3 8" id="KW-0545">Nucleotide biosynthesis</keyword>
<evidence type="ECO:0000256" key="6">
    <source>
        <dbReference type="ARBA" id="ARBA00022840"/>
    </source>
</evidence>
<dbReference type="GO" id="GO:0005829">
    <property type="term" value="C:cytosol"/>
    <property type="evidence" value="ECO:0007669"/>
    <property type="project" value="TreeGrafter"/>
</dbReference>
<dbReference type="InterPro" id="IPR018094">
    <property type="entry name" value="Thymidylate_kinase"/>
</dbReference>
<comment type="similarity">
    <text evidence="1 8">Belongs to the thymidylate kinase family.</text>
</comment>
<dbReference type="SUPFAM" id="SSF52540">
    <property type="entry name" value="P-loop containing nucleoside triphosphate hydrolases"/>
    <property type="match status" value="1"/>
</dbReference>
<keyword evidence="4 8" id="KW-0547">Nucleotide-binding</keyword>
<keyword evidence="5 8" id="KW-0418">Kinase</keyword>
<dbReference type="Pfam" id="PF02223">
    <property type="entry name" value="Thymidylate_kin"/>
    <property type="match status" value="1"/>
</dbReference>
<dbReference type="PANTHER" id="PTHR10344:SF4">
    <property type="entry name" value="UMP-CMP KINASE 2, MITOCHONDRIAL"/>
    <property type="match status" value="1"/>
</dbReference>
<feature type="domain" description="Thymidylate kinase-like" evidence="9">
    <location>
        <begin position="8"/>
        <end position="198"/>
    </location>
</feature>
<proteinExistence type="inferred from homology"/>
<dbReference type="GO" id="GO:0005524">
    <property type="term" value="F:ATP binding"/>
    <property type="evidence" value="ECO:0007669"/>
    <property type="project" value="UniProtKB-UniRule"/>
</dbReference>
<accession>A0A1G2M9K1</accession>
<keyword evidence="6 8" id="KW-0067">ATP-binding</keyword>
<evidence type="ECO:0000313" key="10">
    <source>
        <dbReference type="EMBL" id="OHA20503.1"/>
    </source>
</evidence>
<dbReference type="CDD" id="cd01672">
    <property type="entry name" value="TMPK"/>
    <property type="match status" value="1"/>
</dbReference>
<protein>
    <recommendedName>
        <fullName evidence="8">Thymidylate kinase</fullName>
        <ecNumber evidence="8">2.7.4.9</ecNumber>
    </recommendedName>
    <alternativeName>
        <fullName evidence="8">dTMP kinase</fullName>
    </alternativeName>
</protein>
<sequence length="206" mass="23039">MRGKFIVLEGGEGAGKSTAAAFLKEQLPREQFLFTREPGGTPFAEKVRALMIAPEATGASAEALFTLVWAGRFDHVKNVIKPALERGTHVISERFDSSTFAYQIRGQETPALEKLFWECRALLGECIPDLYIWLDVSPEEGLHRMRENTRKAEPIDQFEARELAFHTRVRAGLTEFFANVPVVKIDAGRPLGVVQQDVLSHVKMVT</sequence>
<dbReference type="InterPro" id="IPR039430">
    <property type="entry name" value="Thymidylate_kin-like_dom"/>
</dbReference>
<reference evidence="10 11" key="1">
    <citation type="journal article" date="2016" name="Nat. Commun.">
        <title>Thousands of microbial genomes shed light on interconnected biogeochemical processes in an aquifer system.</title>
        <authorList>
            <person name="Anantharaman K."/>
            <person name="Brown C.T."/>
            <person name="Hug L.A."/>
            <person name="Sharon I."/>
            <person name="Castelle C.J."/>
            <person name="Probst A.J."/>
            <person name="Thomas B.C."/>
            <person name="Singh A."/>
            <person name="Wilkins M.J."/>
            <person name="Karaoz U."/>
            <person name="Brodie E.L."/>
            <person name="Williams K.H."/>
            <person name="Hubbard S.S."/>
            <person name="Banfield J.F."/>
        </authorList>
    </citation>
    <scope>NUCLEOTIDE SEQUENCE [LARGE SCALE GENOMIC DNA]</scope>
</reference>
<dbReference type="InterPro" id="IPR018095">
    <property type="entry name" value="Thymidylate_kin_CS"/>
</dbReference>
<dbReference type="InterPro" id="IPR027417">
    <property type="entry name" value="P-loop_NTPase"/>
</dbReference>
<dbReference type="PROSITE" id="PS01331">
    <property type="entry name" value="THYMIDYLATE_KINASE"/>
    <property type="match status" value="1"/>
</dbReference>
<dbReference type="GO" id="GO:0006227">
    <property type="term" value="P:dUDP biosynthetic process"/>
    <property type="evidence" value="ECO:0007669"/>
    <property type="project" value="TreeGrafter"/>
</dbReference>
<dbReference type="EMBL" id="MHRI01000029">
    <property type="protein sequence ID" value="OHA20503.1"/>
    <property type="molecule type" value="Genomic_DNA"/>
</dbReference>
<comment type="function">
    <text evidence="8">Phosphorylation of dTMP to form dTDP in both de novo and salvage pathways of dTTP synthesis.</text>
</comment>
<name>A0A1G2M9K1_9BACT</name>
<evidence type="ECO:0000256" key="5">
    <source>
        <dbReference type="ARBA" id="ARBA00022777"/>
    </source>
</evidence>
<feature type="binding site" evidence="8">
    <location>
        <begin position="10"/>
        <end position="17"/>
    </location>
    <ligand>
        <name>ATP</name>
        <dbReference type="ChEBI" id="CHEBI:30616"/>
    </ligand>
</feature>
<comment type="caution">
    <text evidence="10">The sequence shown here is derived from an EMBL/GenBank/DDBJ whole genome shotgun (WGS) entry which is preliminary data.</text>
</comment>
<dbReference type="NCBIfam" id="TIGR00041">
    <property type="entry name" value="DTMP_kinase"/>
    <property type="match status" value="1"/>
</dbReference>
<dbReference type="EC" id="2.7.4.9" evidence="8"/>
<organism evidence="10 11">
    <name type="scientific">Candidatus Taylorbacteria bacterium RIFCSPHIGHO2_01_FULL_51_15</name>
    <dbReference type="NCBI Taxonomy" id="1802304"/>
    <lineage>
        <taxon>Bacteria</taxon>
        <taxon>Candidatus Tayloriibacteriota</taxon>
    </lineage>
</organism>
<evidence type="ECO:0000256" key="4">
    <source>
        <dbReference type="ARBA" id="ARBA00022741"/>
    </source>
</evidence>
<dbReference type="Gene3D" id="3.40.50.300">
    <property type="entry name" value="P-loop containing nucleotide triphosphate hydrolases"/>
    <property type="match status" value="1"/>
</dbReference>
<evidence type="ECO:0000259" key="9">
    <source>
        <dbReference type="Pfam" id="PF02223"/>
    </source>
</evidence>
<dbReference type="GO" id="GO:0004798">
    <property type="term" value="F:dTMP kinase activity"/>
    <property type="evidence" value="ECO:0007669"/>
    <property type="project" value="UniProtKB-UniRule"/>
</dbReference>